<keyword evidence="3" id="KW-1185">Reference proteome</keyword>
<accession>A0ABP7KP96</accession>
<protein>
    <submittedName>
        <fullName evidence="2">Uncharacterized protein</fullName>
    </submittedName>
</protein>
<evidence type="ECO:0000313" key="3">
    <source>
        <dbReference type="Proteomes" id="UP001499994"/>
    </source>
</evidence>
<proteinExistence type="predicted"/>
<feature type="compositionally biased region" description="Basic residues" evidence="1">
    <location>
        <begin position="31"/>
        <end position="41"/>
    </location>
</feature>
<comment type="caution">
    <text evidence="2">The sequence shown here is derived from an EMBL/GenBank/DDBJ whole genome shotgun (WGS) entry which is preliminary data.</text>
</comment>
<feature type="compositionally biased region" description="Polar residues" evidence="1">
    <location>
        <begin position="46"/>
        <end position="57"/>
    </location>
</feature>
<dbReference type="EMBL" id="BAABDG010000002">
    <property type="protein sequence ID" value="GAA3884481.1"/>
    <property type="molecule type" value="Genomic_DNA"/>
</dbReference>
<gene>
    <name evidence="2" type="ORF">GCM10022405_07340</name>
</gene>
<evidence type="ECO:0000256" key="1">
    <source>
        <dbReference type="SAM" id="MobiDB-lite"/>
    </source>
</evidence>
<name>A0ABP7KP96_9GAMM</name>
<feature type="region of interest" description="Disordered" evidence="1">
    <location>
        <begin position="1"/>
        <end position="60"/>
    </location>
</feature>
<reference evidence="3" key="1">
    <citation type="journal article" date="2019" name="Int. J. Syst. Evol. Microbiol.">
        <title>The Global Catalogue of Microorganisms (GCM) 10K type strain sequencing project: providing services to taxonomists for standard genome sequencing and annotation.</title>
        <authorList>
            <consortium name="The Broad Institute Genomics Platform"/>
            <consortium name="The Broad Institute Genome Sequencing Center for Infectious Disease"/>
            <person name="Wu L."/>
            <person name="Ma J."/>
        </authorList>
    </citation>
    <scope>NUCLEOTIDE SEQUENCE [LARGE SCALE GENOMIC DNA]</scope>
    <source>
        <strain evidence="3">JCM 17201</strain>
    </source>
</reference>
<dbReference type="Proteomes" id="UP001499994">
    <property type="component" value="Unassembled WGS sequence"/>
</dbReference>
<sequence>MVGSNTKDISERDHTSDNGYTITKNLLPFKTKNKTHNHMKNIKINGENNTSPQNTKCIQDKTSKKPFTKCNRFQY</sequence>
<evidence type="ECO:0000313" key="2">
    <source>
        <dbReference type="EMBL" id="GAA3884481.1"/>
    </source>
</evidence>
<organism evidence="2 3">
    <name type="scientific">Gibbsiella dentisursi</name>
    <dbReference type="NCBI Taxonomy" id="796890"/>
    <lineage>
        <taxon>Bacteria</taxon>
        <taxon>Pseudomonadati</taxon>
        <taxon>Pseudomonadota</taxon>
        <taxon>Gammaproteobacteria</taxon>
        <taxon>Enterobacterales</taxon>
        <taxon>Yersiniaceae</taxon>
        <taxon>Gibbsiella</taxon>
    </lineage>
</organism>